<dbReference type="Proteomes" id="UP000006867">
    <property type="component" value="Chromosome"/>
</dbReference>
<proteinExistence type="inferred from homology"/>
<evidence type="ECO:0000256" key="1">
    <source>
        <dbReference type="ARBA" id="ARBA00010613"/>
    </source>
</evidence>
<dbReference type="Gene3D" id="3.60.110.10">
    <property type="entry name" value="Carbon-nitrogen hydrolase"/>
    <property type="match status" value="1"/>
</dbReference>
<dbReference type="InterPro" id="IPR036526">
    <property type="entry name" value="C-N_Hydrolase_sf"/>
</dbReference>
<keyword evidence="4" id="KW-1185">Reference proteome</keyword>
<evidence type="ECO:0000313" key="3">
    <source>
        <dbReference type="EMBL" id="ADP31862.1"/>
    </source>
</evidence>
<keyword evidence="3" id="KW-0378">Hydrolase</keyword>
<organism evidence="3 4">
    <name type="scientific">Bacillus atrophaeus (strain 1942)</name>
    <dbReference type="NCBI Taxonomy" id="720555"/>
    <lineage>
        <taxon>Bacteria</taxon>
        <taxon>Bacillati</taxon>
        <taxon>Bacillota</taxon>
        <taxon>Bacilli</taxon>
        <taxon>Bacillales</taxon>
        <taxon>Bacillaceae</taxon>
        <taxon>Bacillus</taxon>
    </lineage>
</organism>
<evidence type="ECO:0000259" key="2">
    <source>
        <dbReference type="PROSITE" id="PS50263"/>
    </source>
</evidence>
<protein>
    <submittedName>
        <fullName evidence="3">Hydrolase</fullName>
    </submittedName>
</protein>
<dbReference type="SUPFAM" id="SSF56317">
    <property type="entry name" value="Carbon-nitrogen hydrolase"/>
    <property type="match status" value="1"/>
</dbReference>
<dbReference type="EMBL" id="CP002207">
    <property type="protein sequence ID" value="ADP31862.1"/>
    <property type="molecule type" value="Genomic_DNA"/>
</dbReference>
<dbReference type="PANTHER" id="PTHR23088">
    <property type="entry name" value="NITRILASE-RELATED"/>
    <property type="match status" value="1"/>
</dbReference>
<reference evidence="3 4" key="1">
    <citation type="journal article" date="2011" name="Front. Microbiol.">
        <title>Genomic signatures of strain selection and enhancement in Bacillus atrophaeus var. globigii, a historical biowarfare simulant.</title>
        <authorList>
            <person name="Gibbons H.S."/>
            <person name="Broomall S.M."/>
            <person name="McNew L.A."/>
            <person name="Daligault H."/>
            <person name="Chapman C."/>
            <person name="Bruce D."/>
            <person name="Karavis M."/>
            <person name="Krepps M."/>
            <person name="McGregor P.A."/>
            <person name="Hong C."/>
            <person name="Park K.H."/>
            <person name="Akmal A."/>
            <person name="Feldman A."/>
            <person name="Lin J.S."/>
            <person name="Chang W.E."/>
            <person name="Higgs B.W."/>
            <person name="Demirev P."/>
            <person name="Lindquist J."/>
            <person name="Liem A."/>
            <person name="Fochler E."/>
            <person name="Read T.D."/>
            <person name="Tapia R."/>
            <person name="Johnson S."/>
            <person name="Bishop-Lilly K.A."/>
            <person name="Detter C."/>
            <person name="Han C."/>
            <person name="Sozhamannan S."/>
            <person name="Rosenzweig C.N."/>
            <person name="Skowronski E.W."/>
        </authorList>
    </citation>
    <scope>NUCLEOTIDE SEQUENCE [LARGE SCALE GENOMIC DNA]</scope>
    <source>
        <strain evidence="3 4">1942</strain>
    </source>
</reference>
<dbReference type="CDD" id="cd07583">
    <property type="entry name" value="nitrilase_5"/>
    <property type="match status" value="1"/>
</dbReference>
<evidence type="ECO:0000313" key="4">
    <source>
        <dbReference type="Proteomes" id="UP000006867"/>
    </source>
</evidence>
<name>A0ABM5LW32_BACA1</name>
<dbReference type="PANTHER" id="PTHR23088:SF27">
    <property type="entry name" value="DEAMINATED GLUTATHIONE AMIDASE"/>
    <property type="match status" value="1"/>
</dbReference>
<dbReference type="RefSeq" id="WP_003327324.1">
    <property type="nucleotide sequence ID" value="NC_014639.1"/>
</dbReference>
<sequence>MKWTISCLQFDIAYGNPSENIKKAESLIEKESKHADVLVLPELWTTGYDLTNLDLLADDDGLAAQSWLKKTAKTHGVHLVAGSVAVRKGGHIYNTMYIADKEGKIVKEYSKAHLFQLMDEHLYLSAGSSDGYFELDGVKSSGLICYDIRFPEWIRKHTTKGANLLFISAEWPLPRLDHWKSLLVARAIENQCFIAACNCTGSNPDNEFAGHSLIIDPWGRILAEGSKEEGAVRAEVDLEESEAVRKQIPVFADLRKDLY</sequence>
<accession>A0ABM5LW32</accession>
<dbReference type="PROSITE" id="PS50263">
    <property type="entry name" value="CN_HYDROLASE"/>
    <property type="match status" value="1"/>
</dbReference>
<dbReference type="InterPro" id="IPR003010">
    <property type="entry name" value="C-N_Hydrolase"/>
</dbReference>
<feature type="domain" description="CN hydrolase" evidence="2">
    <location>
        <begin position="3"/>
        <end position="238"/>
    </location>
</feature>
<dbReference type="Pfam" id="PF00795">
    <property type="entry name" value="CN_hydrolase"/>
    <property type="match status" value="1"/>
</dbReference>
<dbReference type="GO" id="GO:0016787">
    <property type="term" value="F:hydrolase activity"/>
    <property type="evidence" value="ECO:0007669"/>
    <property type="project" value="UniProtKB-KW"/>
</dbReference>
<comment type="similarity">
    <text evidence="1">Belongs to the carbon-nitrogen hydrolase superfamily. NIT1/NIT2 family.</text>
</comment>
<gene>
    <name evidence="3" type="ordered locus">BATR1942_04540</name>
</gene>